<keyword evidence="2" id="KW-1185">Reference proteome</keyword>
<accession>A0ABZ2L7H0</accession>
<reference evidence="1" key="1">
    <citation type="submission" date="2021-12" db="EMBL/GenBank/DDBJ databases">
        <title>Discovery of the Pendulisporaceae a myxobacterial family with distinct sporulation behavior and unique specialized metabolism.</title>
        <authorList>
            <person name="Garcia R."/>
            <person name="Popoff A."/>
            <person name="Bader C.D."/>
            <person name="Loehr J."/>
            <person name="Walesch S."/>
            <person name="Walt C."/>
            <person name="Boldt J."/>
            <person name="Bunk B."/>
            <person name="Haeckl F.J.F.P.J."/>
            <person name="Gunesch A.P."/>
            <person name="Birkelbach J."/>
            <person name="Nuebel U."/>
            <person name="Pietschmann T."/>
            <person name="Bach T."/>
            <person name="Mueller R."/>
        </authorList>
    </citation>
    <scope>NUCLEOTIDE SEQUENCE</scope>
    <source>
        <strain evidence="1">MSr11367</strain>
    </source>
</reference>
<organism evidence="1 2">
    <name type="scientific">Pendulispora rubella</name>
    <dbReference type="NCBI Taxonomy" id="2741070"/>
    <lineage>
        <taxon>Bacteria</taxon>
        <taxon>Pseudomonadati</taxon>
        <taxon>Myxococcota</taxon>
        <taxon>Myxococcia</taxon>
        <taxon>Myxococcales</taxon>
        <taxon>Sorangiineae</taxon>
        <taxon>Pendulisporaceae</taxon>
        <taxon>Pendulispora</taxon>
    </lineage>
</organism>
<proteinExistence type="predicted"/>
<name>A0ABZ2L7H0_9BACT</name>
<dbReference type="EMBL" id="CP089983">
    <property type="protein sequence ID" value="WXB06876.1"/>
    <property type="molecule type" value="Genomic_DNA"/>
</dbReference>
<evidence type="ECO:0000313" key="2">
    <source>
        <dbReference type="Proteomes" id="UP001374803"/>
    </source>
</evidence>
<gene>
    <name evidence="1" type="ORF">LVJ94_06460</name>
</gene>
<sequence>MHVTNRRPTESLPVIALLVEEGLAHAREQLAMLAGASAKYSAKFETVEDAALDRFGRFFADELGVQMIYEGYVVRWSREPANAHEQRELARLRQVLAHTRATLAEGEWMLGTLKEHIARRKTAAPRSF</sequence>
<dbReference type="RefSeq" id="WP_394836533.1">
    <property type="nucleotide sequence ID" value="NZ_CP089929.1"/>
</dbReference>
<protein>
    <submittedName>
        <fullName evidence="1">Uncharacterized protein</fullName>
    </submittedName>
</protein>
<evidence type="ECO:0000313" key="1">
    <source>
        <dbReference type="EMBL" id="WXB06876.1"/>
    </source>
</evidence>
<dbReference type="Proteomes" id="UP001374803">
    <property type="component" value="Chromosome"/>
</dbReference>